<evidence type="ECO:0000313" key="2">
    <source>
        <dbReference type="EMBL" id="MCD5310504.1"/>
    </source>
</evidence>
<dbReference type="EMBL" id="JAJOMB010000003">
    <property type="protein sequence ID" value="MCD5310504.1"/>
    <property type="molecule type" value="Genomic_DNA"/>
</dbReference>
<accession>A0A9X1NB56</accession>
<feature type="domain" description="AB hydrolase-1" evidence="1">
    <location>
        <begin position="4"/>
        <end position="228"/>
    </location>
</feature>
<keyword evidence="2" id="KW-0378">Hydrolase</keyword>
<dbReference type="RefSeq" id="WP_231439455.1">
    <property type="nucleotide sequence ID" value="NZ_JAJOMB010000003.1"/>
</dbReference>
<dbReference type="SUPFAM" id="SSF53474">
    <property type="entry name" value="alpha/beta-Hydrolases"/>
    <property type="match status" value="1"/>
</dbReference>
<dbReference type="InterPro" id="IPR052897">
    <property type="entry name" value="Sec-Metab_Biosynth_Hydrolase"/>
</dbReference>
<dbReference type="Pfam" id="PF12697">
    <property type="entry name" value="Abhydrolase_6"/>
    <property type="match status" value="1"/>
</dbReference>
<keyword evidence="3" id="KW-1185">Reference proteome</keyword>
<dbReference type="Proteomes" id="UP001138997">
    <property type="component" value="Unassembled WGS sequence"/>
</dbReference>
<sequence length="233" mass="24767">MHYVFIPGAWHGGWAWHPVGHRVLAAGHRATALTMPGLALGDDPAGLRLSDAIDHIVHTIEHQDLNDVVLVGHSWGGIPITGVAPRIRERLAGISYFSAFIPRRGESMAAAMGPMESFVRDAIAAAPDGTISVDFASFAQGLMPGQPKPLQRVVFDQLMPQPGRYMLDAQDLPGVETLGLPIRYVLAEDDFALAAPGAELAARVGVEPVLVPGGHEALLTHPDEVAKALLAQP</sequence>
<reference evidence="2" key="1">
    <citation type="submission" date="2021-11" db="EMBL/GenBank/DDBJ databases">
        <title>Streptomyces corallinus and Kineosporia corallina sp. nov., two new coral-derived marine actinobacteria.</title>
        <authorList>
            <person name="Buangrab K."/>
            <person name="Sutthacheep M."/>
            <person name="Yeemin T."/>
            <person name="Harunari E."/>
            <person name="Igarashi Y."/>
            <person name="Sripreechasak P."/>
            <person name="Kanchanasin P."/>
            <person name="Tanasupawat S."/>
            <person name="Phongsopitanun W."/>
        </authorList>
    </citation>
    <scope>NUCLEOTIDE SEQUENCE</scope>
    <source>
        <strain evidence="2">JCM 31032</strain>
    </source>
</reference>
<dbReference type="AlphaFoldDB" id="A0A9X1NB56"/>
<dbReference type="PANTHER" id="PTHR37017:SF11">
    <property type="entry name" value="ESTERASE_LIPASE_THIOESTERASE DOMAIN-CONTAINING PROTEIN"/>
    <property type="match status" value="1"/>
</dbReference>
<evidence type="ECO:0000313" key="3">
    <source>
        <dbReference type="Proteomes" id="UP001138997"/>
    </source>
</evidence>
<evidence type="ECO:0000259" key="1">
    <source>
        <dbReference type="Pfam" id="PF12697"/>
    </source>
</evidence>
<dbReference type="PANTHER" id="PTHR37017">
    <property type="entry name" value="AB HYDROLASE-1 DOMAIN-CONTAINING PROTEIN-RELATED"/>
    <property type="match status" value="1"/>
</dbReference>
<organism evidence="2 3">
    <name type="scientific">Kineosporia babensis</name>
    <dbReference type="NCBI Taxonomy" id="499548"/>
    <lineage>
        <taxon>Bacteria</taxon>
        <taxon>Bacillati</taxon>
        <taxon>Actinomycetota</taxon>
        <taxon>Actinomycetes</taxon>
        <taxon>Kineosporiales</taxon>
        <taxon>Kineosporiaceae</taxon>
        <taxon>Kineosporia</taxon>
    </lineage>
</organism>
<name>A0A9X1NB56_9ACTN</name>
<comment type="caution">
    <text evidence="2">The sequence shown here is derived from an EMBL/GenBank/DDBJ whole genome shotgun (WGS) entry which is preliminary data.</text>
</comment>
<proteinExistence type="predicted"/>
<dbReference type="InterPro" id="IPR029058">
    <property type="entry name" value="AB_hydrolase_fold"/>
</dbReference>
<gene>
    <name evidence="2" type="ORF">LR394_06325</name>
</gene>
<protein>
    <submittedName>
        <fullName evidence="2">Alpha/beta hydrolase</fullName>
    </submittedName>
</protein>
<dbReference type="InterPro" id="IPR000073">
    <property type="entry name" value="AB_hydrolase_1"/>
</dbReference>
<dbReference type="GO" id="GO:0016787">
    <property type="term" value="F:hydrolase activity"/>
    <property type="evidence" value="ECO:0007669"/>
    <property type="project" value="UniProtKB-KW"/>
</dbReference>
<dbReference type="Gene3D" id="3.40.50.1820">
    <property type="entry name" value="alpha/beta hydrolase"/>
    <property type="match status" value="1"/>
</dbReference>